<dbReference type="Proteomes" id="UP000515121">
    <property type="component" value="Unplaced"/>
</dbReference>
<dbReference type="GO" id="GO:0016020">
    <property type="term" value="C:membrane"/>
    <property type="evidence" value="ECO:0007669"/>
    <property type="project" value="UniProtKB-SubCell"/>
</dbReference>
<evidence type="ECO:0000313" key="13">
    <source>
        <dbReference type="RefSeq" id="XP_022742062.1"/>
    </source>
</evidence>
<feature type="transmembrane region" description="Helical" evidence="9">
    <location>
        <begin position="718"/>
        <end position="748"/>
    </location>
</feature>
<evidence type="ECO:0000256" key="7">
    <source>
        <dbReference type="ARBA" id="ARBA00022989"/>
    </source>
</evidence>
<evidence type="ECO:0000259" key="10">
    <source>
        <dbReference type="PROSITE" id="PS50004"/>
    </source>
</evidence>
<evidence type="ECO:0000256" key="2">
    <source>
        <dbReference type="ARBA" id="ARBA00007923"/>
    </source>
</evidence>
<dbReference type="AlphaFoldDB" id="A0A6P5YP16"/>
<keyword evidence="6" id="KW-0106">Calcium</keyword>
<keyword evidence="7 9" id="KW-1133">Transmembrane helix</keyword>
<reference evidence="12 13" key="1">
    <citation type="submission" date="2025-04" db="UniProtKB">
        <authorList>
            <consortium name="RefSeq"/>
        </authorList>
    </citation>
    <scope>IDENTIFICATION</scope>
    <source>
        <tissue evidence="12 13">Fruit stalk</tissue>
    </source>
</reference>
<dbReference type="RefSeq" id="XP_022742062.1">
    <property type="nucleotide sequence ID" value="XM_022886327.1"/>
</dbReference>
<dbReference type="SUPFAM" id="SSF49562">
    <property type="entry name" value="C2 domain (Calcium/lipid-binding domain, CaLB)"/>
    <property type="match status" value="3"/>
</dbReference>
<feature type="domain" description="C2" evidence="10">
    <location>
        <begin position="347"/>
        <end position="473"/>
    </location>
</feature>
<evidence type="ECO:0000256" key="4">
    <source>
        <dbReference type="ARBA" id="ARBA00022723"/>
    </source>
</evidence>
<evidence type="ECO:0000256" key="6">
    <source>
        <dbReference type="ARBA" id="ARBA00022837"/>
    </source>
</evidence>
<dbReference type="Gene3D" id="2.60.40.150">
    <property type="entry name" value="C2 domain"/>
    <property type="match status" value="3"/>
</dbReference>
<dbReference type="PROSITE" id="PS50004">
    <property type="entry name" value="C2"/>
    <property type="match status" value="3"/>
</dbReference>
<dbReference type="FunFam" id="2.60.40.150:FF:000090">
    <property type="entry name" value="C2 domain-containing protein"/>
    <property type="match status" value="1"/>
</dbReference>
<comment type="subcellular location">
    <subcellularLocation>
        <location evidence="1">Membrane</location>
        <topology evidence="1">Multi-pass membrane protein</topology>
    </subcellularLocation>
</comment>
<dbReference type="Pfam" id="PF00168">
    <property type="entry name" value="C2"/>
    <property type="match status" value="3"/>
</dbReference>
<dbReference type="PANTHER" id="PTHR31425">
    <property type="entry name" value="PHOSPHORIBOSYLANTHRANILATE TRANSFERASE ISOFORM 1"/>
    <property type="match status" value="1"/>
</dbReference>
<dbReference type="CDD" id="cd08379">
    <property type="entry name" value="C2D_MCTP_PRT_plant"/>
    <property type="match status" value="1"/>
</dbReference>
<dbReference type="PANTHER" id="PTHR31425:SF26">
    <property type="entry name" value="PROTEIN QUIRKY-LIKE"/>
    <property type="match status" value="1"/>
</dbReference>
<dbReference type="RefSeq" id="XP_022742061.1">
    <property type="nucleotide sequence ID" value="XM_022886326.1"/>
</dbReference>
<organism evidence="11 13">
    <name type="scientific">Durio zibethinus</name>
    <name type="common">Durian</name>
    <dbReference type="NCBI Taxonomy" id="66656"/>
    <lineage>
        <taxon>Eukaryota</taxon>
        <taxon>Viridiplantae</taxon>
        <taxon>Streptophyta</taxon>
        <taxon>Embryophyta</taxon>
        <taxon>Tracheophyta</taxon>
        <taxon>Spermatophyta</taxon>
        <taxon>Magnoliopsida</taxon>
        <taxon>eudicotyledons</taxon>
        <taxon>Gunneridae</taxon>
        <taxon>Pentapetalae</taxon>
        <taxon>rosids</taxon>
        <taxon>malvids</taxon>
        <taxon>Malvales</taxon>
        <taxon>Malvaceae</taxon>
        <taxon>Helicteroideae</taxon>
        <taxon>Durio</taxon>
    </lineage>
</organism>
<keyword evidence="3 9" id="KW-0812">Transmembrane</keyword>
<comment type="similarity">
    <text evidence="2">Belongs to the MCTP family.</text>
</comment>
<keyword evidence="8 9" id="KW-0472">Membrane</keyword>
<accession>A0A6P5YP16</accession>
<dbReference type="GO" id="GO:0046872">
    <property type="term" value="F:metal ion binding"/>
    <property type="evidence" value="ECO:0007669"/>
    <property type="project" value="UniProtKB-KW"/>
</dbReference>
<evidence type="ECO:0000256" key="8">
    <source>
        <dbReference type="ARBA" id="ARBA00023136"/>
    </source>
</evidence>
<dbReference type="InterPro" id="IPR047259">
    <property type="entry name" value="QUIRKY-like"/>
</dbReference>
<evidence type="ECO:0000256" key="3">
    <source>
        <dbReference type="ARBA" id="ARBA00022692"/>
    </source>
</evidence>
<keyword evidence="4" id="KW-0479">Metal-binding</keyword>
<dbReference type="InterPro" id="IPR013583">
    <property type="entry name" value="MCTP_C"/>
</dbReference>
<dbReference type="InterPro" id="IPR047255">
    <property type="entry name" value="C2D_MCTP_PRT_plant"/>
</dbReference>
<dbReference type="GeneID" id="111293578"/>
<evidence type="ECO:0000256" key="9">
    <source>
        <dbReference type="SAM" id="Phobius"/>
    </source>
</evidence>
<name>A0A6P5YP16_DURZI</name>
<dbReference type="OrthoDB" id="67700at2759"/>
<dbReference type="InterPro" id="IPR035892">
    <property type="entry name" value="C2_domain_sf"/>
</dbReference>
<dbReference type="Pfam" id="PF08372">
    <property type="entry name" value="PRT_C"/>
    <property type="match status" value="1"/>
</dbReference>
<dbReference type="KEGG" id="dzi:111293578"/>
<keyword evidence="11" id="KW-1185">Reference proteome</keyword>
<protein>
    <submittedName>
        <fullName evidence="12 13">FT-interacting protein 1-like isoform X1</fullName>
    </submittedName>
</protein>
<evidence type="ECO:0000313" key="12">
    <source>
        <dbReference type="RefSeq" id="XP_022742061.1"/>
    </source>
</evidence>
<evidence type="ECO:0000313" key="11">
    <source>
        <dbReference type="Proteomes" id="UP000515121"/>
    </source>
</evidence>
<dbReference type="SMART" id="SM00239">
    <property type="entry name" value="C2"/>
    <property type="match status" value="3"/>
</dbReference>
<dbReference type="InterPro" id="IPR047257">
    <property type="entry name" value="C2B_MCTP_PRT_plant"/>
</dbReference>
<dbReference type="CDD" id="cd08378">
    <property type="entry name" value="C2B_MCTP_PRT_plant"/>
    <property type="match status" value="1"/>
</dbReference>
<dbReference type="InterPro" id="IPR047258">
    <property type="entry name" value="C2C_MCTP_PRT_plant"/>
</dbReference>
<evidence type="ECO:0000256" key="5">
    <source>
        <dbReference type="ARBA" id="ARBA00022737"/>
    </source>
</evidence>
<feature type="domain" description="C2" evidence="10">
    <location>
        <begin position="22"/>
        <end position="143"/>
    </location>
</feature>
<keyword evidence="5" id="KW-0677">Repeat</keyword>
<feature type="domain" description="C2" evidence="10">
    <location>
        <begin position="183"/>
        <end position="307"/>
    </location>
</feature>
<gene>
    <name evidence="12 13" type="primary">LOC111293578</name>
</gene>
<dbReference type="InterPro" id="IPR000008">
    <property type="entry name" value="C2_dom"/>
</dbReference>
<evidence type="ECO:0000256" key="1">
    <source>
        <dbReference type="ARBA" id="ARBA00004141"/>
    </source>
</evidence>
<proteinExistence type="inferred from homology"/>
<dbReference type="CDD" id="cd04019">
    <property type="entry name" value="C2C_MCTP_PRT_plant"/>
    <property type="match status" value="1"/>
</dbReference>
<sequence>MVGGKVEYSLGETKPKIGGDRVSGSAKLTSSFDLVEQMQFLFVRIVRARDLPLKTVNGISDPFVEIKIGNYKATTKYFETKPNLEWNKVFAFTRDRVQGTAMEITVRDKKLAINDNMIGKVTINFSDIPTCLPPDSPLASQWYKLEDKNGINVGRGELMLAIWFGTQADDVFPDAWHSDAAIVSGECLLNTRSKVYLSPRLWYLRVNIIQAQDLVPAGNRNRKPEVYVKAILGDVILRTKVSPDKNVNPKWNEDLMFVVAEPFGDPLILSVEDKLGKNMVECLGRCVIRLSQVDQRLLPVPAAPKWYNLEKIVLEDGRRKELNFFSKLNMRITLDGGYHVFDEYIHYVSDYRPTAKKLWTAMIGVLELGIISASSLQPMKLRDGRETTDAYCVAKYGPKWVKTRTIVDSFAPKWNEQYTWEVYDPFTVLTIGVFDDCHLHGGVVVGGGKDPSIGKVRIRLSTLSTDKIYTYSYPLLVLKPNGLKKMGEIQLAVRFTCSSFLKLFLAYTINPLFPKMHHIYPLSIYHLDSLRQQATRILCLRLSRSEPPLRREVVEYILDGGSQMWSLRKAKANFERLLATLKCFLDAWKWFDEIRRWKNPTVTILVISIYCIAVLKPDLILPTLILYCLQVGICRWRNRPRHPTHIDVKLSLAISTTADELDEEFDTFPSSRQSDVLRMRYDRLRSIAGRVVTVIGDFATKAERFHSLLNWQDPRITAVFLTSCLVGSFLLYYVNLKVFLIVGGFYWMRHPAFGNDILNAPQNFMSRLPTKADYML</sequence>